<accession>A0A2P5F0R4</accession>
<name>A0A2P5F0R4_TREOI</name>
<dbReference type="Proteomes" id="UP000237000">
    <property type="component" value="Unassembled WGS sequence"/>
</dbReference>
<gene>
    <name evidence="2" type="ORF">TorRG33x02_129330</name>
</gene>
<proteinExistence type="predicted"/>
<feature type="region of interest" description="Disordered" evidence="1">
    <location>
        <begin position="1"/>
        <end position="32"/>
    </location>
</feature>
<organism evidence="2 3">
    <name type="scientific">Trema orientale</name>
    <name type="common">Charcoal tree</name>
    <name type="synonym">Celtis orientalis</name>
    <dbReference type="NCBI Taxonomy" id="63057"/>
    <lineage>
        <taxon>Eukaryota</taxon>
        <taxon>Viridiplantae</taxon>
        <taxon>Streptophyta</taxon>
        <taxon>Embryophyta</taxon>
        <taxon>Tracheophyta</taxon>
        <taxon>Spermatophyta</taxon>
        <taxon>Magnoliopsida</taxon>
        <taxon>eudicotyledons</taxon>
        <taxon>Gunneridae</taxon>
        <taxon>Pentapetalae</taxon>
        <taxon>rosids</taxon>
        <taxon>fabids</taxon>
        <taxon>Rosales</taxon>
        <taxon>Cannabaceae</taxon>
        <taxon>Trema</taxon>
    </lineage>
</organism>
<evidence type="ECO:0000313" key="3">
    <source>
        <dbReference type="Proteomes" id="UP000237000"/>
    </source>
</evidence>
<dbReference type="InParanoid" id="A0A2P5F0R4"/>
<evidence type="ECO:0000313" key="2">
    <source>
        <dbReference type="EMBL" id="PON91370.1"/>
    </source>
</evidence>
<comment type="caution">
    <text evidence="2">The sequence shown here is derived from an EMBL/GenBank/DDBJ whole genome shotgun (WGS) entry which is preliminary data.</text>
</comment>
<evidence type="ECO:0000256" key="1">
    <source>
        <dbReference type="SAM" id="MobiDB-lite"/>
    </source>
</evidence>
<keyword evidence="3" id="KW-1185">Reference proteome</keyword>
<reference evidence="3" key="1">
    <citation type="submission" date="2016-06" db="EMBL/GenBank/DDBJ databases">
        <title>Parallel loss of symbiosis genes in relatives of nitrogen-fixing non-legume Parasponia.</title>
        <authorList>
            <person name="Van Velzen R."/>
            <person name="Holmer R."/>
            <person name="Bu F."/>
            <person name="Rutten L."/>
            <person name="Van Zeijl A."/>
            <person name="Liu W."/>
            <person name="Santuari L."/>
            <person name="Cao Q."/>
            <person name="Sharma T."/>
            <person name="Shen D."/>
            <person name="Roswanjaya Y."/>
            <person name="Wardhani T."/>
            <person name="Kalhor M.S."/>
            <person name="Jansen J."/>
            <person name="Van den Hoogen J."/>
            <person name="Gungor B."/>
            <person name="Hartog M."/>
            <person name="Hontelez J."/>
            <person name="Verver J."/>
            <person name="Yang W.-C."/>
            <person name="Schijlen E."/>
            <person name="Repin R."/>
            <person name="Schilthuizen M."/>
            <person name="Schranz E."/>
            <person name="Heidstra R."/>
            <person name="Miyata K."/>
            <person name="Fedorova E."/>
            <person name="Kohlen W."/>
            <person name="Bisseling T."/>
            <person name="Smit S."/>
            <person name="Geurts R."/>
        </authorList>
    </citation>
    <scope>NUCLEOTIDE SEQUENCE [LARGE SCALE GENOMIC DNA]</scope>
    <source>
        <strain evidence="3">cv. RG33-2</strain>
    </source>
</reference>
<dbReference type="EMBL" id="JXTC01000075">
    <property type="protein sequence ID" value="PON91370.1"/>
    <property type="molecule type" value="Genomic_DNA"/>
</dbReference>
<dbReference type="AlphaFoldDB" id="A0A2P5F0R4"/>
<dbReference type="OrthoDB" id="2017354at2759"/>
<protein>
    <submittedName>
        <fullName evidence="2">Uncharacterized protein</fullName>
    </submittedName>
</protein>
<feature type="compositionally biased region" description="Low complexity" evidence="1">
    <location>
        <begin position="1"/>
        <end position="23"/>
    </location>
</feature>
<sequence length="74" mass="8687">MTTVLYLSPPSLSLPHSSSSPESTRYPLNESTRPQNVTESWNLLQRRLKCHGRFSCLFSDNRREEDNMEIFERL</sequence>